<gene>
    <name evidence="10" type="primary">PGM2L1</name>
</gene>
<dbReference type="PANTHER" id="PTHR45745">
    <property type="entry name" value="PHOSPHOMANNOMUTASE 45A"/>
    <property type="match status" value="1"/>
</dbReference>
<dbReference type="GO" id="GO:0047933">
    <property type="term" value="F:glucose-1,6-bisphosphate synthase activity"/>
    <property type="evidence" value="ECO:0007669"/>
    <property type="project" value="TreeGrafter"/>
</dbReference>
<accession>A0A9W3FQT7</accession>
<dbReference type="GO" id="GO:0016868">
    <property type="term" value="F:intramolecular phosphotransferase activity"/>
    <property type="evidence" value="ECO:0007669"/>
    <property type="project" value="InterPro"/>
</dbReference>
<dbReference type="Gene3D" id="3.40.120.10">
    <property type="entry name" value="Alpha-D-Glucose-1,6-Bisphosphate, subunit A, domain 3"/>
    <property type="match status" value="3"/>
</dbReference>
<feature type="domain" description="Alpha-D-phosphohexomutase alpha/beta/alpha" evidence="8">
    <location>
        <begin position="290"/>
        <end position="415"/>
    </location>
</feature>
<feature type="domain" description="Alpha-D-phosphohexomutase alpha/beta/alpha" evidence="7">
    <location>
        <begin position="174"/>
        <end position="281"/>
    </location>
</feature>
<dbReference type="PANTHER" id="PTHR45745:SF2">
    <property type="entry name" value="GLUCOSE 1,6-BISPHOSPHATE SYNTHASE"/>
    <property type="match status" value="1"/>
</dbReference>
<organism evidence="9 10">
    <name type="scientific">Camelus bactrianus</name>
    <name type="common">Bactrian camel</name>
    <dbReference type="NCBI Taxonomy" id="9837"/>
    <lineage>
        <taxon>Eukaryota</taxon>
        <taxon>Metazoa</taxon>
        <taxon>Chordata</taxon>
        <taxon>Craniata</taxon>
        <taxon>Vertebrata</taxon>
        <taxon>Euteleostomi</taxon>
        <taxon>Mammalia</taxon>
        <taxon>Eutheria</taxon>
        <taxon>Laurasiatheria</taxon>
        <taxon>Artiodactyla</taxon>
        <taxon>Tylopoda</taxon>
        <taxon>Camelidae</taxon>
        <taxon>Camelus</taxon>
    </lineage>
</organism>
<reference evidence="10" key="1">
    <citation type="submission" date="2025-08" db="UniProtKB">
        <authorList>
            <consortium name="RefSeq"/>
        </authorList>
    </citation>
    <scope>IDENTIFICATION</scope>
    <source>
        <tissue evidence="10">Blood</tissue>
    </source>
</reference>
<dbReference type="FunFam" id="3.40.120.10:FF:000017">
    <property type="entry name" value="glucose 1,6-bisphosphate synthase"/>
    <property type="match status" value="1"/>
</dbReference>
<feature type="domain" description="Alpha-D-phosphohexomutase alpha/beta/alpha" evidence="6">
    <location>
        <begin position="95"/>
        <end position="144"/>
    </location>
</feature>
<evidence type="ECO:0000256" key="5">
    <source>
        <dbReference type="ARBA" id="ARBA00023235"/>
    </source>
</evidence>
<name>A0A9W3FQT7_CAMBA</name>
<keyword evidence="2" id="KW-0597">Phosphoprotein</keyword>
<dbReference type="GO" id="GO:0005975">
    <property type="term" value="P:carbohydrate metabolic process"/>
    <property type="evidence" value="ECO:0007669"/>
    <property type="project" value="InterPro"/>
</dbReference>
<evidence type="ECO:0000313" key="9">
    <source>
        <dbReference type="Proteomes" id="UP001732780"/>
    </source>
</evidence>
<dbReference type="RefSeq" id="XP_045364733.1">
    <property type="nucleotide sequence ID" value="XM_045508777.2"/>
</dbReference>
<evidence type="ECO:0000313" key="10">
    <source>
        <dbReference type="RefSeq" id="XP_045364733.1"/>
    </source>
</evidence>
<evidence type="ECO:0000256" key="3">
    <source>
        <dbReference type="ARBA" id="ARBA00022723"/>
    </source>
</evidence>
<dbReference type="AlphaFoldDB" id="A0A9W3FQT7"/>
<dbReference type="FunFam" id="3.40.120.10:FF:000018">
    <property type="entry name" value="Glucose 1,6-bisphosphate synthase"/>
    <property type="match status" value="1"/>
</dbReference>
<dbReference type="SUPFAM" id="SSF53738">
    <property type="entry name" value="Phosphoglucomutase, first 3 domains"/>
    <property type="match status" value="3"/>
</dbReference>
<dbReference type="Proteomes" id="UP001732780">
    <property type="component" value="Chromosome 10"/>
</dbReference>
<dbReference type="Pfam" id="PF02880">
    <property type="entry name" value="PGM_PMM_III"/>
    <property type="match status" value="1"/>
</dbReference>
<comment type="similarity">
    <text evidence="1">Belongs to the phosphohexose mutase family.</text>
</comment>
<evidence type="ECO:0000259" key="7">
    <source>
        <dbReference type="Pfam" id="PF02879"/>
    </source>
</evidence>
<dbReference type="GeneID" id="105083313"/>
<protein>
    <submittedName>
        <fullName evidence="10">Glucose 1,6-bisphosphate synthase isoform X2</fullName>
    </submittedName>
</protein>
<dbReference type="SUPFAM" id="SSF55957">
    <property type="entry name" value="Phosphoglucomutase, C-terminal domain"/>
    <property type="match status" value="1"/>
</dbReference>
<keyword evidence="5" id="KW-0413">Isomerase</keyword>
<sequence length="558" mass="63246">MAENAEGDLNSNVLHAPYHTGDPQLDTAIGQWLRWDKNPKTKEQIENLLRNGMNKELRDRLCCRMTFGTAGLRSAMGAGFCYINDLTVIQSTQPYAVQELKAVAGVMITASHNRKEDNGYKVYWENGAQITSPHDKEILKCIEECVEPWNGSWNDNLVDTSPLKRDPLQDICRRYMEDLQKICFHRELNSKTTLKFIHTSFHGVGHDYVQLAFQVFGFKPPIPVPEQKDPDPDFSTVKCPNPEEGESVLELSLRLAEKESARIVLATDPDADRLAVAELQENGDWKVFTGNELAALFGWWMFDCWKKNKSKNADVKDVYMLATTVSSKILKAIALKEGFHFEETLPGFKWIGSRIKDLLENGKEVLFSFEESIGFLCGTSVLDKDGVSAAAVVAEMASYLETMDITLKQQLIKVYEKYGYHISKTSYFLCYDPTTIKSIFERLRNFNSPKEYPKFCGTFPILHVRDVTTGYDSSQPNKKSVLPMSKNSQMITFTFQNGCVATLRTSGTEPKIKYYAEMCASPEQSDTALLEEELKKLIDALIEHFLEPSKNGLTWRSV</sequence>
<evidence type="ECO:0000256" key="4">
    <source>
        <dbReference type="ARBA" id="ARBA00022842"/>
    </source>
</evidence>
<dbReference type="CTD" id="283209"/>
<dbReference type="GO" id="GO:0005634">
    <property type="term" value="C:nucleus"/>
    <property type="evidence" value="ECO:0007669"/>
    <property type="project" value="TreeGrafter"/>
</dbReference>
<keyword evidence="3" id="KW-0479">Metal-binding</keyword>
<dbReference type="CDD" id="cd05799">
    <property type="entry name" value="PGM2"/>
    <property type="match status" value="1"/>
</dbReference>
<dbReference type="InterPro" id="IPR016055">
    <property type="entry name" value="A-D-PHexomutase_a/b/a-I/II/III"/>
</dbReference>
<dbReference type="InterPro" id="IPR005845">
    <property type="entry name" value="A-D-PHexomutase_a/b/a-II"/>
</dbReference>
<dbReference type="RefSeq" id="XP_045364733.1">
    <property type="nucleotide sequence ID" value="XM_045508777.1"/>
</dbReference>
<dbReference type="GO" id="GO:0046872">
    <property type="term" value="F:metal ion binding"/>
    <property type="evidence" value="ECO:0007669"/>
    <property type="project" value="UniProtKB-KW"/>
</dbReference>
<dbReference type="InterPro" id="IPR005846">
    <property type="entry name" value="A-D-PHexomutase_a/b/a-III"/>
</dbReference>
<evidence type="ECO:0000259" key="6">
    <source>
        <dbReference type="Pfam" id="PF02878"/>
    </source>
</evidence>
<keyword evidence="9" id="KW-1185">Reference proteome</keyword>
<dbReference type="InterPro" id="IPR036900">
    <property type="entry name" value="A-D-PHexomutase_C_sf"/>
</dbReference>
<keyword evidence="4" id="KW-0460">Magnesium</keyword>
<evidence type="ECO:0000256" key="2">
    <source>
        <dbReference type="ARBA" id="ARBA00022553"/>
    </source>
</evidence>
<dbReference type="Pfam" id="PF02879">
    <property type="entry name" value="PGM_PMM_II"/>
    <property type="match status" value="1"/>
</dbReference>
<evidence type="ECO:0000259" key="8">
    <source>
        <dbReference type="Pfam" id="PF02880"/>
    </source>
</evidence>
<dbReference type="Pfam" id="PF02878">
    <property type="entry name" value="PGM_PMM_I"/>
    <property type="match status" value="1"/>
</dbReference>
<proteinExistence type="inferred from homology"/>
<dbReference type="InterPro" id="IPR005844">
    <property type="entry name" value="A-D-PHexomutase_a/b/a-I"/>
</dbReference>
<evidence type="ECO:0000256" key="1">
    <source>
        <dbReference type="ARBA" id="ARBA00010231"/>
    </source>
</evidence>